<name>A0A1G2TH53_9BACT</name>
<dbReference type="Gene3D" id="3.20.20.70">
    <property type="entry name" value="Aldolase class I"/>
    <property type="match status" value="1"/>
</dbReference>
<organism evidence="3 4">
    <name type="scientific">Candidatus Zambryskibacteria bacterium RIFCSPHIGHO2_02_FULL_43_14</name>
    <dbReference type="NCBI Taxonomy" id="1802748"/>
    <lineage>
        <taxon>Bacteria</taxon>
        <taxon>Candidatus Zambryskiibacteriota</taxon>
    </lineage>
</organism>
<protein>
    <recommendedName>
        <fullName evidence="5">Ribulose-phosphate 3-epimerase</fullName>
    </recommendedName>
</protein>
<reference evidence="3 4" key="1">
    <citation type="journal article" date="2016" name="Nat. Commun.">
        <title>Thousands of microbial genomes shed light on interconnected biogeochemical processes in an aquifer system.</title>
        <authorList>
            <person name="Anantharaman K."/>
            <person name="Brown C.T."/>
            <person name="Hug L.A."/>
            <person name="Sharon I."/>
            <person name="Castelle C.J."/>
            <person name="Probst A.J."/>
            <person name="Thomas B.C."/>
            <person name="Singh A."/>
            <person name="Wilkins M.J."/>
            <person name="Karaoz U."/>
            <person name="Brodie E.L."/>
            <person name="Williams K.H."/>
            <person name="Hubbard S.S."/>
            <person name="Banfield J.F."/>
        </authorList>
    </citation>
    <scope>NUCLEOTIDE SEQUENCE [LARGE SCALE GENOMIC DNA]</scope>
</reference>
<evidence type="ECO:0000313" key="4">
    <source>
        <dbReference type="Proteomes" id="UP000178175"/>
    </source>
</evidence>
<dbReference type="GO" id="GO:0046872">
    <property type="term" value="F:metal ion binding"/>
    <property type="evidence" value="ECO:0007669"/>
    <property type="project" value="UniProtKB-KW"/>
</dbReference>
<dbReference type="GO" id="GO:0016857">
    <property type="term" value="F:racemase and epimerase activity, acting on carbohydrates and derivatives"/>
    <property type="evidence" value="ECO:0007669"/>
    <property type="project" value="InterPro"/>
</dbReference>
<proteinExistence type="predicted"/>
<accession>A0A1G2TH53</accession>
<dbReference type="AlphaFoldDB" id="A0A1G2TH53"/>
<dbReference type="Proteomes" id="UP000178175">
    <property type="component" value="Unassembled WGS sequence"/>
</dbReference>
<sequence>MNEIIPAILPKDVEDFLTKTLALPLEIPFVHLDVLEEDIWAPIAKDFEAHLMVESPEEIVDRWVERGVKRIIVHKTDESIVKCRDHAEVGLGVEIDKSVDEFAPFLDFVDFVHLMSIKEIGHQGHPFDARIFDRIREVKKKFPHLPISVDGGIDLNNFKELQEAGADRLVIGSHFREIWNSLMKE</sequence>
<gene>
    <name evidence="3" type="ORF">A3C70_01895</name>
</gene>
<comment type="caution">
    <text evidence="3">The sequence shown here is derived from an EMBL/GenBank/DDBJ whole genome shotgun (WGS) entry which is preliminary data.</text>
</comment>
<dbReference type="InterPro" id="IPR000056">
    <property type="entry name" value="Ribul_P_3_epim-like"/>
</dbReference>
<dbReference type="Pfam" id="PF00834">
    <property type="entry name" value="Ribul_P_3_epim"/>
    <property type="match status" value="1"/>
</dbReference>
<evidence type="ECO:0000256" key="1">
    <source>
        <dbReference type="ARBA" id="ARBA00022723"/>
    </source>
</evidence>
<evidence type="ECO:0008006" key="5">
    <source>
        <dbReference type="Google" id="ProtNLM"/>
    </source>
</evidence>
<dbReference type="PANTHER" id="PTHR11749">
    <property type="entry name" value="RIBULOSE-5-PHOSPHATE-3-EPIMERASE"/>
    <property type="match status" value="1"/>
</dbReference>
<evidence type="ECO:0000313" key="3">
    <source>
        <dbReference type="EMBL" id="OHA96636.1"/>
    </source>
</evidence>
<dbReference type="GO" id="GO:0005975">
    <property type="term" value="P:carbohydrate metabolic process"/>
    <property type="evidence" value="ECO:0007669"/>
    <property type="project" value="InterPro"/>
</dbReference>
<keyword evidence="1" id="KW-0479">Metal-binding</keyword>
<dbReference type="InterPro" id="IPR013785">
    <property type="entry name" value="Aldolase_TIM"/>
</dbReference>
<keyword evidence="2" id="KW-0413">Isomerase</keyword>
<dbReference type="EMBL" id="MHVR01000005">
    <property type="protein sequence ID" value="OHA96636.1"/>
    <property type="molecule type" value="Genomic_DNA"/>
</dbReference>
<evidence type="ECO:0000256" key="2">
    <source>
        <dbReference type="ARBA" id="ARBA00023235"/>
    </source>
</evidence>
<dbReference type="InterPro" id="IPR011060">
    <property type="entry name" value="RibuloseP-bd_barrel"/>
</dbReference>
<dbReference type="SUPFAM" id="SSF51366">
    <property type="entry name" value="Ribulose-phoshate binding barrel"/>
    <property type="match status" value="1"/>
</dbReference>